<organism evidence="3 4">
    <name type="scientific">Limnochorda pilosa</name>
    <dbReference type="NCBI Taxonomy" id="1555112"/>
    <lineage>
        <taxon>Bacteria</taxon>
        <taxon>Bacillati</taxon>
        <taxon>Bacillota</taxon>
        <taxon>Limnochordia</taxon>
        <taxon>Limnochordales</taxon>
        <taxon>Limnochordaceae</taxon>
        <taxon>Limnochorda</taxon>
    </lineage>
</organism>
<dbReference type="PANTHER" id="PTHR43852:SF3">
    <property type="entry name" value="NUCLEOTIDYLTRANSFERASE"/>
    <property type="match status" value="1"/>
</dbReference>
<dbReference type="InterPro" id="IPR041633">
    <property type="entry name" value="Polbeta"/>
</dbReference>
<dbReference type="Gene3D" id="3.30.460.10">
    <property type="entry name" value="Beta Polymerase, domain 2"/>
    <property type="match status" value="1"/>
</dbReference>
<accession>A0A0K2SNS3</accession>
<dbReference type="AlphaFoldDB" id="A0A0K2SNS3"/>
<dbReference type="Proteomes" id="UP000065807">
    <property type="component" value="Chromosome"/>
</dbReference>
<reference evidence="4" key="2">
    <citation type="journal article" date="2016" name="Int. J. Syst. Evol. Microbiol.">
        <title>Complete genome sequence and cell structure of Limnochorda pilosa, a Gram-negative spore-former within the phylum Firmicutes.</title>
        <authorList>
            <person name="Watanabe M."/>
            <person name="Kojima H."/>
            <person name="Fukui M."/>
        </authorList>
    </citation>
    <scope>NUCLEOTIDE SEQUENCE [LARGE SCALE GENOMIC DNA]</scope>
    <source>
        <strain evidence="4">HC45</strain>
    </source>
</reference>
<dbReference type="PANTHER" id="PTHR43852">
    <property type="entry name" value="NUCLEOTIDYLTRANSFERASE"/>
    <property type="match status" value="1"/>
</dbReference>
<gene>
    <name evidence="3" type="ORF">LIP_2922</name>
</gene>
<dbReference type="STRING" id="1555112.LIP_2922"/>
<reference evidence="4" key="1">
    <citation type="submission" date="2015-07" db="EMBL/GenBank/DDBJ databases">
        <title>Complete genome sequence and phylogenetic analysis of Limnochorda pilosa.</title>
        <authorList>
            <person name="Watanabe M."/>
            <person name="Kojima H."/>
            <person name="Fukui M."/>
        </authorList>
    </citation>
    <scope>NUCLEOTIDE SEQUENCE [LARGE SCALE GENOMIC DNA]</scope>
    <source>
        <strain evidence="4">HC45</strain>
    </source>
</reference>
<feature type="domain" description="Polymerase beta nucleotidyltransferase" evidence="2">
    <location>
        <begin position="19"/>
        <end position="109"/>
    </location>
</feature>
<sequence length="166" mass="18805">MSDVTMAEHPLSDAILDALERYFRDRPEVSLAFLFGSTARGQARAGSDLDFAILIERDAVDGFDRSQMVWDLMHLCKREDVDLVLLNRASPLMTHRVVRDGYVLFARNTRVLAEFTIRAVQSYVDTRPLRELKHRRLHQRLAAGLRAGRGHPSPTPRTTTASFGNT</sequence>
<evidence type="ECO:0000256" key="1">
    <source>
        <dbReference type="SAM" id="MobiDB-lite"/>
    </source>
</evidence>
<feature type="region of interest" description="Disordered" evidence="1">
    <location>
        <begin position="143"/>
        <end position="166"/>
    </location>
</feature>
<dbReference type="Pfam" id="PF18765">
    <property type="entry name" value="Polbeta"/>
    <property type="match status" value="1"/>
</dbReference>
<dbReference type="EMBL" id="AP014924">
    <property type="protein sequence ID" value="BAS28751.1"/>
    <property type="molecule type" value="Genomic_DNA"/>
</dbReference>
<feature type="compositionally biased region" description="Polar residues" evidence="1">
    <location>
        <begin position="156"/>
        <end position="166"/>
    </location>
</feature>
<evidence type="ECO:0000313" key="3">
    <source>
        <dbReference type="EMBL" id="BAS28751.1"/>
    </source>
</evidence>
<dbReference type="NCBIfam" id="NF047752">
    <property type="entry name" value="MntA_antitoxin"/>
    <property type="match status" value="1"/>
</dbReference>
<dbReference type="InterPro" id="IPR043519">
    <property type="entry name" value="NT_sf"/>
</dbReference>
<evidence type="ECO:0000259" key="2">
    <source>
        <dbReference type="Pfam" id="PF18765"/>
    </source>
</evidence>
<dbReference type="CDD" id="cd05403">
    <property type="entry name" value="NT_KNTase_like"/>
    <property type="match status" value="1"/>
</dbReference>
<dbReference type="InterPro" id="IPR052930">
    <property type="entry name" value="TA_antitoxin_MntA"/>
</dbReference>
<keyword evidence="4" id="KW-1185">Reference proteome</keyword>
<name>A0A0K2SNS3_LIMPI</name>
<dbReference type="SUPFAM" id="SSF81301">
    <property type="entry name" value="Nucleotidyltransferase"/>
    <property type="match status" value="1"/>
</dbReference>
<protein>
    <submittedName>
        <fullName evidence="3">DNA polymerase subunit beta</fullName>
    </submittedName>
</protein>
<proteinExistence type="predicted"/>
<evidence type="ECO:0000313" key="4">
    <source>
        <dbReference type="Proteomes" id="UP000065807"/>
    </source>
</evidence>
<dbReference type="KEGG" id="lpil:LIP_2922"/>